<sequence length="151" mass="17301">MIILKKKKLENIVTENAKKTIKMQHEKFGKTIGINSCAGSSNLGQKSFFIAREIVKRIPNAFMRCPVGLYPEVEGPSQVIFYDDYQVTIDGCKGACLRKTLEKENIKIDLAYELDHESYMTEKKPGPDFDEKKMLEIADQVEKDILKLLRK</sequence>
<organism evidence="1 2">
    <name type="scientific">Helicovermis profundi</name>
    <dbReference type="NCBI Taxonomy" id="3065157"/>
    <lineage>
        <taxon>Bacteria</taxon>
        <taxon>Bacillati</taxon>
        <taxon>Bacillota</taxon>
        <taxon>Clostridia</taxon>
        <taxon>Helicovermis</taxon>
    </lineage>
</organism>
<dbReference type="EMBL" id="AP028654">
    <property type="protein sequence ID" value="BEP29647.1"/>
    <property type="molecule type" value="Genomic_DNA"/>
</dbReference>
<reference evidence="1 2" key="1">
    <citation type="submission" date="2023-08" db="EMBL/GenBank/DDBJ databases">
        <title>Helicovermis profunda gen. nov., sp. nov., a novel mesophilic, fermentative bacterium within the Bacillota from a deep-sea hydrothermal vent chimney.</title>
        <authorList>
            <person name="Miyazaki U."/>
            <person name="Mizutani D."/>
            <person name="Hashimoto Y."/>
            <person name="Tame A."/>
            <person name="Sawayama S."/>
            <person name="Miyazaki J."/>
            <person name="Takai K."/>
            <person name="Nakagawa S."/>
        </authorList>
    </citation>
    <scope>NUCLEOTIDE SEQUENCE [LARGE SCALE GENOMIC DNA]</scope>
    <source>
        <strain evidence="1 2">S502</strain>
    </source>
</reference>
<dbReference type="InterPro" id="IPR014958">
    <property type="entry name" value="DGC"/>
</dbReference>
<name>A0AAU9EA37_9FIRM</name>
<evidence type="ECO:0008006" key="3">
    <source>
        <dbReference type="Google" id="ProtNLM"/>
    </source>
</evidence>
<dbReference type="Pfam" id="PF08859">
    <property type="entry name" value="DGC"/>
    <property type="match status" value="1"/>
</dbReference>
<dbReference type="KEGG" id="hprf:HLPR_19780"/>
<gene>
    <name evidence="1" type="ORF">HLPR_19780</name>
</gene>
<dbReference type="Proteomes" id="UP001321786">
    <property type="component" value="Chromosome"/>
</dbReference>
<proteinExistence type="predicted"/>
<evidence type="ECO:0000313" key="1">
    <source>
        <dbReference type="EMBL" id="BEP29647.1"/>
    </source>
</evidence>
<keyword evidence="2" id="KW-1185">Reference proteome</keyword>
<evidence type="ECO:0000313" key="2">
    <source>
        <dbReference type="Proteomes" id="UP001321786"/>
    </source>
</evidence>
<protein>
    <recommendedName>
        <fullName evidence="3">DGC domain protein</fullName>
    </recommendedName>
</protein>
<dbReference type="AlphaFoldDB" id="A0AAU9EA37"/>
<accession>A0AAU9EA37</accession>